<proteinExistence type="predicted"/>
<sequence length="188" mass="21095">MSYYTYHAHKEDVWTALRDSPAVQPARSALSLSSLIEEQCSAVIPREVHRLSKYKGPSIDLKSWRIALSVAILPIYLACTIPATLATFFILFLPMVCKFEYALWRENYGRDIQYNFSSFVTVVVGSVLIPILVLVGDAVFLCVVIGASLGAVLMTMFRSFDDGLMFCKRVATCVPESYLEMIFGNKRT</sequence>
<evidence type="ECO:0000256" key="1">
    <source>
        <dbReference type="SAM" id="Phobius"/>
    </source>
</evidence>
<keyword evidence="1" id="KW-0812">Transmembrane</keyword>
<reference evidence="2" key="1">
    <citation type="submission" date="2021-06" db="EMBL/GenBank/DDBJ databases">
        <authorList>
            <person name="Kallberg Y."/>
            <person name="Tangrot J."/>
            <person name="Rosling A."/>
        </authorList>
    </citation>
    <scope>NUCLEOTIDE SEQUENCE</scope>
    <source>
        <strain evidence="2">CL551</strain>
    </source>
</reference>
<accession>A0A9N9HV03</accession>
<organism evidence="2 3">
    <name type="scientific">Acaulospora morrowiae</name>
    <dbReference type="NCBI Taxonomy" id="94023"/>
    <lineage>
        <taxon>Eukaryota</taxon>
        <taxon>Fungi</taxon>
        <taxon>Fungi incertae sedis</taxon>
        <taxon>Mucoromycota</taxon>
        <taxon>Glomeromycotina</taxon>
        <taxon>Glomeromycetes</taxon>
        <taxon>Diversisporales</taxon>
        <taxon>Acaulosporaceae</taxon>
        <taxon>Acaulospora</taxon>
    </lineage>
</organism>
<dbReference type="OrthoDB" id="2321933at2759"/>
<feature type="transmembrane region" description="Helical" evidence="1">
    <location>
        <begin position="114"/>
        <end position="132"/>
    </location>
</feature>
<evidence type="ECO:0000313" key="2">
    <source>
        <dbReference type="EMBL" id="CAG8706795.1"/>
    </source>
</evidence>
<feature type="transmembrane region" description="Helical" evidence="1">
    <location>
        <begin position="66"/>
        <end position="93"/>
    </location>
</feature>
<dbReference type="EMBL" id="CAJVPV010018367">
    <property type="protein sequence ID" value="CAG8706795.1"/>
    <property type="molecule type" value="Genomic_DNA"/>
</dbReference>
<keyword evidence="1" id="KW-0472">Membrane</keyword>
<dbReference type="AlphaFoldDB" id="A0A9N9HV03"/>
<evidence type="ECO:0000313" key="3">
    <source>
        <dbReference type="Proteomes" id="UP000789342"/>
    </source>
</evidence>
<gene>
    <name evidence="2" type="ORF">AMORRO_LOCUS12463</name>
</gene>
<comment type="caution">
    <text evidence="2">The sequence shown here is derived from an EMBL/GenBank/DDBJ whole genome shotgun (WGS) entry which is preliminary data.</text>
</comment>
<protein>
    <submittedName>
        <fullName evidence="2">10980_t:CDS:1</fullName>
    </submittedName>
</protein>
<dbReference type="Proteomes" id="UP000789342">
    <property type="component" value="Unassembled WGS sequence"/>
</dbReference>
<feature type="transmembrane region" description="Helical" evidence="1">
    <location>
        <begin position="138"/>
        <end position="160"/>
    </location>
</feature>
<name>A0A9N9HV03_9GLOM</name>
<feature type="non-terminal residue" evidence="2">
    <location>
        <position position="188"/>
    </location>
</feature>
<keyword evidence="3" id="KW-1185">Reference proteome</keyword>
<keyword evidence="1" id="KW-1133">Transmembrane helix</keyword>